<dbReference type="InterPro" id="IPR000477">
    <property type="entry name" value="RT_dom"/>
</dbReference>
<dbReference type="OrthoDB" id="1932527at2759"/>
<gene>
    <name evidence="3" type="primary">LOC107464306</name>
</gene>
<accession>A0A6P4BF33</accession>
<evidence type="ECO:0000313" key="3">
    <source>
        <dbReference type="RefSeq" id="XP_015938722.1"/>
    </source>
</evidence>
<evidence type="ECO:0000259" key="1">
    <source>
        <dbReference type="Pfam" id="PF00078"/>
    </source>
</evidence>
<feature type="domain" description="Reverse transcriptase" evidence="1">
    <location>
        <begin position="12"/>
        <end position="116"/>
    </location>
</feature>
<keyword evidence="2" id="KW-1185">Reference proteome</keyword>
<dbReference type="RefSeq" id="XP_015938722.1">
    <property type="nucleotide sequence ID" value="XM_016083236.1"/>
</dbReference>
<dbReference type="KEGG" id="adu:107464306"/>
<evidence type="ECO:0000313" key="2">
    <source>
        <dbReference type="Proteomes" id="UP000515211"/>
    </source>
</evidence>
<dbReference type="Pfam" id="PF00078">
    <property type="entry name" value="RVT_1"/>
    <property type="match status" value="1"/>
</dbReference>
<name>A0A6P4BF33_ARADU</name>
<sequence length="171" mass="19760">MECVTTASMSVLINGSPTKPFKMERDLRQRDPLSPFLFVLVVDILHRMISEAVKNGRISPLVVGRDSVELSHLQFADDTILFCPPHDETMQNYKWLLRWFELMSGLNINFDNSSLIPLNCEEQWVQRMCRLWGCKEGTLPVKYLEVPLGANLRLVKTWKPIIDKVEEKLSL</sequence>
<protein>
    <submittedName>
        <fullName evidence="3">Uncharacterized protein LOC107464306</fullName>
    </submittedName>
</protein>
<organism evidence="2 3">
    <name type="scientific">Arachis duranensis</name>
    <name type="common">Wild peanut</name>
    <dbReference type="NCBI Taxonomy" id="130453"/>
    <lineage>
        <taxon>Eukaryota</taxon>
        <taxon>Viridiplantae</taxon>
        <taxon>Streptophyta</taxon>
        <taxon>Embryophyta</taxon>
        <taxon>Tracheophyta</taxon>
        <taxon>Spermatophyta</taxon>
        <taxon>Magnoliopsida</taxon>
        <taxon>eudicotyledons</taxon>
        <taxon>Gunneridae</taxon>
        <taxon>Pentapetalae</taxon>
        <taxon>rosids</taxon>
        <taxon>fabids</taxon>
        <taxon>Fabales</taxon>
        <taxon>Fabaceae</taxon>
        <taxon>Papilionoideae</taxon>
        <taxon>50 kb inversion clade</taxon>
        <taxon>dalbergioids sensu lato</taxon>
        <taxon>Dalbergieae</taxon>
        <taxon>Pterocarpus clade</taxon>
        <taxon>Arachis</taxon>
    </lineage>
</organism>
<reference evidence="3" key="2">
    <citation type="submission" date="2025-08" db="UniProtKB">
        <authorList>
            <consortium name="RefSeq"/>
        </authorList>
    </citation>
    <scope>IDENTIFICATION</scope>
    <source>
        <tissue evidence="3">Whole plant</tissue>
    </source>
</reference>
<proteinExistence type="predicted"/>
<dbReference type="Proteomes" id="UP000515211">
    <property type="component" value="Chromosome 9"/>
</dbReference>
<dbReference type="PANTHER" id="PTHR33116">
    <property type="entry name" value="REVERSE TRANSCRIPTASE ZINC-BINDING DOMAIN-CONTAINING PROTEIN-RELATED-RELATED"/>
    <property type="match status" value="1"/>
</dbReference>
<dbReference type="PANTHER" id="PTHR33116:SF78">
    <property type="entry name" value="OS12G0587133 PROTEIN"/>
    <property type="match status" value="1"/>
</dbReference>
<dbReference type="AlphaFoldDB" id="A0A6P4BF33"/>
<reference evidence="2" key="1">
    <citation type="journal article" date="2016" name="Nat. Genet.">
        <title>The genome sequences of Arachis duranensis and Arachis ipaensis, the diploid ancestors of cultivated peanut.</title>
        <authorList>
            <person name="Bertioli D.J."/>
            <person name="Cannon S.B."/>
            <person name="Froenicke L."/>
            <person name="Huang G."/>
            <person name="Farmer A.D."/>
            <person name="Cannon E.K."/>
            <person name="Liu X."/>
            <person name="Gao D."/>
            <person name="Clevenger J."/>
            <person name="Dash S."/>
            <person name="Ren L."/>
            <person name="Moretzsohn M.C."/>
            <person name="Shirasawa K."/>
            <person name="Huang W."/>
            <person name="Vidigal B."/>
            <person name="Abernathy B."/>
            <person name="Chu Y."/>
            <person name="Niederhuth C.E."/>
            <person name="Umale P."/>
            <person name="Araujo A.C."/>
            <person name="Kozik A."/>
            <person name="Kim K.D."/>
            <person name="Burow M.D."/>
            <person name="Varshney R.K."/>
            <person name="Wang X."/>
            <person name="Zhang X."/>
            <person name="Barkley N."/>
            <person name="Guimaraes P.M."/>
            <person name="Isobe S."/>
            <person name="Guo B."/>
            <person name="Liao B."/>
            <person name="Stalker H.T."/>
            <person name="Schmitz R.J."/>
            <person name="Scheffler B.E."/>
            <person name="Leal-Bertioli S.C."/>
            <person name="Xun X."/>
            <person name="Jackson S.A."/>
            <person name="Michelmore R."/>
            <person name="Ozias-Akins P."/>
        </authorList>
    </citation>
    <scope>NUCLEOTIDE SEQUENCE [LARGE SCALE GENOMIC DNA]</scope>
    <source>
        <strain evidence="2">cv. V14167</strain>
    </source>
</reference>
<dbReference type="GeneID" id="107464306"/>